<dbReference type="Proteomes" id="UP000828390">
    <property type="component" value="Unassembled WGS sequence"/>
</dbReference>
<evidence type="ECO:0000256" key="1">
    <source>
        <dbReference type="SAM" id="MobiDB-lite"/>
    </source>
</evidence>
<keyword evidence="3" id="KW-1185">Reference proteome</keyword>
<organism evidence="2 3">
    <name type="scientific">Dreissena polymorpha</name>
    <name type="common">Zebra mussel</name>
    <name type="synonym">Mytilus polymorpha</name>
    <dbReference type="NCBI Taxonomy" id="45954"/>
    <lineage>
        <taxon>Eukaryota</taxon>
        <taxon>Metazoa</taxon>
        <taxon>Spiralia</taxon>
        <taxon>Lophotrochozoa</taxon>
        <taxon>Mollusca</taxon>
        <taxon>Bivalvia</taxon>
        <taxon>Autobranchia</taxon>
        <taxon>Heteroconchia</taxon>
        <taxon>Euheterodonta</taxon>
        <taxon>Imparidentia</taxon>
        <taxon>Neoheterodontei</taxon>
        <taxon>Myida</taxon>
        <taxon>Dreissenoidea</taxon>
        <taxon>Dreissenidae</taxon>
        <taxon>Dreissena</taxon>
    </lineage>
</organism>
<sequence length="62" mass="7278">MGDSVKAASTTPSSSRARLAQARLRKLKAQRQLRHIDGENQYFPKRRKYKILKTKRRYGQKC</sequence>
<dbReference type="AlphaFoldDB" id="A0A9D4CKW5"/>
<gene>
    <name evidence="2" type="ORF">DPMN_052697</name>
</gene>
<comment type="caution">
    <text evidence="2">The sequence shown here is derived from an EMBL/GenBank/DDBJ whole genome shotgun (WGS) entry which is preliminary data.</text>
</comment>
<proteinExistence type="predicted"/>
<evidence type="ECO:0000313" key="3">
    <source>
        <dbReference type="Proteomes" id="UP000828390"/>
    </source>
</evidence>
<accession>A0A9D4CKW5</accession>
<dbReference type="EMBL" id="JAIWYP010000012">
    <property type="protein sequence ID" value="KAH3726827.1"/>
    <property type="molecule type" value="Genomic_DNA"/>
</dbReference>
<evidence type="ECO:0000313" key="2">
    <source>
        <dbReference type="EMBL" id="KAH3726827.1"/>
    </source>
</evidence>
<protein>
    <submittedName>
        <fullName evidence="2">Uncharacterized protein</fullName>
    </submittedName>
</protein>
<feature type="compositionally biased region" description="Low complexity" evidence="1">
    <location>
        <begin position="7"/>
        <end position="22"/>
    </location>
</feature>
<feature type="region of interest" description="Disordered" evidence="1">
    <location>
        <begin position="1"/>
        <end position="23"/>
    </location>
</feature>
<name>A0A9D4CKW5_DREPO</name>
<reference evidence="2" key="2">
    <citation type="submission" date="2020-11" db="EMBL/GenBank/DDBJ databases">
        <authorList>
            <person name="McCartney M.A."/>
            <person name="Auch B."/>
            <person name="Kono T."/>
            <person name="Mallez S."/>
            <person name="Becker A."/>
            <person name="Gohl D.M."/>
            <person name="Silverstein K.A.T."/>
            <person name="Koren S."/>
            <person name="Bechman K.B."/>
            <person name="Herman A."/>
            <person name="Abrahante J.E."/>
            <person name="Garbe J."/>
        </authorList>
    </citation>
    <scope>NUCLEOTIDE SEQUENCE</scope>
    <source>
        <strain evidence="2">Duluth1</strain>
        <tissue evidence="2">Whole animal</tissue>
    </source>
</reference>
<reference evidence="2" key="1">
    <citation type="journal article" date="2019" name="bioRxiv">
        <title>The Genome of the Zebra Mussel, Dreissena polymorpha: A Resource for Invasive Species Research.</title>
        <authorList>
            <person name="McCartney M.A."/>
            <person name="Auch B."/>
            <person name="Kono T."/>
            <person name="Mallez S."/>
            <person name="Zhang Y."/>
            <person name="Obille A."/>
            <person name="Becker A."/>
            <person name="Abrahante J.E."/>
            <person name="Garbe J."/>
            <person name="Badalamenti J.P."/>
            <person name="Herman A."/>
            <person name="Mangelson H."/>
            <person name="Liachko I."/>
            <person name="Sullivan S."/>
            <person name="Sone E.D."/>
            <person name="Koren S."/>
            <person name="Silverstein K.A.T."/>
            <person name="Beckman K.B."/>
            <person name="Gohl D.M."/>
        </authorList>
    </citation>
    <scope>NUCLEOTIDE SEQUENCE</scope>
    <source>
        <strain evidence="2">Duluth1</strain>
        <tissue evidence="2">Whole animal</tissue>
    </source>
</reference>